<evidence type="ECO:0000313" key="2">
    <source>
        <dbReference type="EMBL" id="PZW43085.1"/>
    </source>
</evidence>
<reference evidence="2 3" key="1">
    <citation type="submission" date="2018-06" db="EMBL/GenBank/DDBJ databases">
        <title>Genomic Encyclopedia of Archaeal and Bacterial Type Strains, Phase II (KMG-II): from individual species to whole genera.</title>
        <authorList>
            <person name="Goeker M."/>
        </authorList>
    </citation>
    <scope>NUCLEOTIDE SEQUENCE [LARGE SCALE GENOMIC DNA]</scope>
    <source>
        <strain evidence="2 3">DSM 24525</strain>
    </source>
</reference>
<protein>
    <submittedName>
        <fullName evidence="2">Tripartite tricarboxylate transporter family receptor</fullName>
    </submittedName>
</protein>
<evidence type="ECO:0000313" key="3">
    <source>
        <dbReference type="Proteomes" id="UP000249688"/>
    </source>
</evidence>
<dbReference type="Pfam" id="PF03401">
    <property type="entry name" value="TctC"/>
    <property type="match status" value="1"/>
</dbReference>
<comment type="similarity">
    <text evidence="1">Belongs to the UPF0065 (bug) family.</text>
</comment>
<evidence type="ECO:0000256" key="1">
    <source>
        <dbReference type="ARBA" id="ARBA00006987"/>
    </source>
</evidence>
<dbReference type="Gene3D" id="3.40.190.10">
    <property type="entry name" value="Periplasmic binding protein-like II"/>
    <property type="match status" value="1"/>
</dbReference>
<dbReference type="Proteomes" id="UP000249688">
    <property type="component" value="Unassembled WGS sequence"/>
</dbReference>
<dbReference type="EMBL" id="QKYU01000016">
    <property type="protein sequence ID" value="PZW43085.1"/>
    <property type="molecule type" value="Genomic_DNA"/>
</dbReference>
<dbReference type="SUPFAM" id="SSF53850">
    <property type="entry name" value="Periplasmic binding protein-like II"/>
    <property type="match status" value="1"/>
</dbReference>
<keyword evidence="2" id="KW-0675">Receptor</keyword>
<gene>
    <name evidence="2" type="ORF">C8P66_1165</name>
</gene>
<dbReference type="PANTHER" id="PTHR42928">
    <property type="entry name" value="TRICARBOXYLATE-BINDING PROTEIN"/>
    <property type="match status" value="1"/>
</dbReference>
<dbReference type="AlphaFoldDB" id="A0A2W7IDH5"/>
<name>A0A2W7IDH5_9PROT</name>
<proteinExistence type="inferred from homology"/>
<dbReference type="Gene3D" id="3.40.190.150">
    <property type="entry name" value="Bordetella uptake gene, domain 1"/>
    <property type="match status" value="1"/>
</dbReference>
<organism evidence="2 3">
    <name type="scientific">Humitalea rosea</name>
    <dbReference type="NCBI Taxonomy" id="990373"/>
    <lineage>
        <taxon>Bacteria</taxon>
        <taxon>Pseudomonadati</taxon>
        <taxon>Pseudomonadota</taxon>
        <taxon>Alphaproteobacteria</taxon>
        <taxon>Acetobacterales</taxon>
        <taxon>Roseomonadaceae</taxon>
        <taxon>Humitalea</taxon>
    </lineage>
</organism>
<comment type="caution">
    <text evidence="2">The sequence shown here is derived from an EMBL/GenBank/DDBJ whole genome shotgun (WGS) entry which is preliminary data.</text>
</comment>
<sequence>MIALARTRELTFATAGPGSVAHMSGELLARETGIRLEHVPYPGDAAAFPDVVSGRVNFRVGSWSDDRQHVQSGALKLLAVFYPHRLPDFPNTPTVTESVPSMGNYPAGVFNSIVVPARVPEELVAQISDGLRRALASDGFKQRISALGLYPRYTTVEETAVFLRNQVTTWSEIARSAGILIQ</sequence>
<dbReference type="InterPro" id="IPR042100">
    <property type="entry name" value="Bug_dom1"/>
</dbReference>
<dbReference type="PANTHER" id="PTHR42928:SF5">
    <property type="entry name" value="BLR1237 PROTEIN"/>
    <property type="match status" value="1"/>
</dbReference>
<keyword evidence="3" id="KW-1185">Reference proteome</keyword>
<dbReference type="InterPro" id="IPR005064">
    <property type="entry name" value="BUG"/>
</dbReference>
<accession>A0A2W7IDH5</accession>
<dbReference type="OrthoDB" id="9780943at2"/>